<sequence>MKNQNLNKGKKLNKKELKVITGGLRLCVDPSTGFCTEISDACAERRCRLIVGPILD</sequence>
<evidence type="ECO:0000313" key="1">
    <source>
        <dbReference type="EMBL" id="QIY89687.1"/>
    </source>
</evidence>
<dbReference type="InterPro" id="IPR010133">
    <property type="entry name" value="Bacteriocin_signal_seq"/>
</dbReference>
<proteinExistence type="predicted"/>
<evidence type="ECO:0000313" key="2">
    <source>
        <dbReference type="Proteomes" id="UP000501570"/>
    </source>
</evidence>
<name>A0ABX6KM10_CHRGL</name>
<dbReference type="NCBIfam" id="TIGR01847">
    <property type="entry name" value="bacteriocin_sig"/>
    <property type="match status" value="1"/>
</dbReference>
<dbReference type="Proteomes" id="UP000501570">
    <property type="component" value="Chromosome"/>
</dbReference>
<keyword evidence="2" id="KW-1185">Reference proteome</keyword>
<reference evidence="1 2" key="1">
    <citation type="submission" date="2019-09" db="EMBL/GenBank/DDBJ databases">
        <title>FDA dAtabase for Regulatory Grade micrObial Sequences (FDA-ARGOS): Supporting development and validation of Infectious Disease Dx tests.</title>
        <authorList>
            <person name="Sciortino C."/>
            <person name="Tallon L."/>
            <person name="Sadzewicz L."/>
            <person name="Vavikolanu K."/>
            <person name="Mehta A."/>
            <person name="Aluvathingal J."/>
            <person name="Nadendla S."/>
            <person name="Nandy P."/>
            <person name="Geyer C."/>
            <person name="Yan Y."/>
            <person name="Sichtig H."/>
        </authorList>
    </citation>
    <scope>NUCLEOTIDE SEQUENCE [LARGE SCALE GENOMIC DNA]</scope>
    <source>
        <strain evidence="1 2">FDAARGOS_636</strain>
    </source>
</reference>
<dbReference type="RefSeq" id="WP_128572282.1">
    <property type="nucleotide sequence ID" value="NZ_CP009928.1"/>
</dbReference>
<accession>A0ABX6KM10</accession>
<gene>
    <name evidence="1" type="ORF">FOB44_03005</name>
</gene>
<protein>
    <submittedName>
        <fullName evidence="1">Bacteriocin</fullName>
    </submittedName>
</protein>
<dbReference type="EMBL" id="CP050995">
    <property type="protein sequence ID" value="QIY89687.1"/>
    <property type="molecule type" value="Genomic_DNA"/>
</dbReference>
<organism evidence="1 2">
    <name type="scientific">Chryseobacterium gallinarum</name>
    <dbReference type="NCBI Taxonomy" id="1324352"/>
    <lineage>
        <taxon>Bacteria</taxon>
        <taxon>Pseudomonadati</taxon>
        <taxon>Bacteroidota</taxon>
        <taxon>Flavobacteriia</taxon>
        <taxon>Flavobacteriales</taxon>
        <taxon>Weeksellaceae</taxon>
        <taxon>Chryseobacterium group</taxon>
        <taxon>Chryseobacterium</taxon>
    </lineage>
</organism>